<gene>
    <name evidence="1" type="ORF">OCBIM_22036317mg</name>
</gene>
<evidence type="ECO:0008006" key="2">
    <source>
        <dbReference type="Google" id="ProtNLM"/>
    </source>
</evidence>
<proteinExistence type="predicted"/>
<protein>
    <recommendedName>
        <fullName evidence="2">ISXO2-like transposase domain-containing protein</fullName>
    </recommendedName>
</protein>
<dbReference type="AlphaFoldDB" id="A0A0L8GCZ9"/>
<organism evidence="1">
    <name type="scientific">Octopus bimaculoides</name>
    <name type="common">California two-spotted octopus</name>
    <dbReference type="NCBI Taxonomy" id="37653"/>
    <lineage>
        <taxon>Eukaryota</taxon>
        <taxon>Metazoa</taxon>
        <taxon>Spiralia</taxon>
        <taxon>Lophotrochozoa</taxon>
        <taxon>Mollusca</taxon>
        <taxon>Cephalopoda</taxon>
        <taxon>Coleoidea</taxon>
        <taxon>Octopodiformes</taxon>
        <taxon>Octopoda</taxon>
        <taxon>Incirrata</taxon>
        <taxon>Octopodidae</taxon>
        <taxon>Octopus</taxon>
    </lineage>
</organism>
<dbReference type="OrthoDB" id="10062329at2759"/>
<dbReference type="EMBL" id="KQ422711">
    <property type="protein sequence ID" value="KOF74405.1"/>
    <property type="molecule type" value="Genomic_DNA"/>
</dbReference>
<accession>A0A0L8GCZ9</accession>
<dbReference type="STRING" id="37653.A0A0L8GCZ9"/>
<name>A0A0L8GCZ9_OCTBM</name>
<sequence length="181" mass="21302">MNLLRLGDICKNETSSVTFFQEKGILHQERKCNNGHFMNFSAGSQNRWRCRIRGCRQEQGLRTENWFANSRLSSRKVVLFIYCWTHNTTSIELCDRELEMKAICVVDWNNYLKEVCAAHILANPRVIVGPNMTVEIDESMFSKRKNCVGRLLRAFVVTRDWIKRDPFDSILEHIVDFWPLQ</sequence>
<reference evidence="1" key="1">
    <citation type="submission" date="2015-07" db="EMBL/GenBank/DDBJ databases">
        <title>MeaNS - Measles Nucleotide Surveillance Program.</title>
        <authorList>
            <person name="Tran T."/>
            <person name="Druce J."/>
        </authorList>
    </citation>
    <scope>NUCLEOTIDE SEQUENCE</scope>
    <source>
        <strain evidence="1">UCB-OBI-ISO-001</strain>
        <tissue evidence="1">Gonad</tissue>
    </source>
</reference>
<evidence type="ECO:0000313" key="1">
    <source>
        <dbReference type="EMBL" id="KOF74405.1"/>
    </source>
</evidence>